<feature type="chain" id="PRO_5040893221" description="diguanylate cyclase" evidence="4">
    <location>
        <begin position="28"/>
        <end position="684"/>
    </location>
</feature>
<dbReference type="GO" id="GO:1902201">
    <property type="term" value="P:negative regulation of bacterial-type flagellum-dependent cell motility"/>
    <property type="evidence" value="ECO:0007669"/>
    <property type="project" value="TreeGrafter"/>
</dbReference>
<dbReference type="PANTHER" id="PTHR45138">
    <property type="entry name" value="REGULATORY COMPONENTS OF SENSORY TRANSDUCTION SYSTEM"/>
    <property type="match status" value="1"/>
</dbReference>
<organism evidence="6 7">
    <name type="scientific">Pelomonas aquatica</name>
    <dbReference type="NCBI Taxonomy" id="431058"/>
    <lineage>
        <taxon>Bacteria</taxon>
        <taxon>Pseudomonadati</taxon>
        <taxon>Pseudomonadota</taxon>
        <taxon>Betaproteobacteria</taxon>
        <taxon>Burkholderiales</taxon>
        <taxon>Sphaerotilaceae</taxon>
        <taxon>Roseateles</taxon>
    </lineage>
</organism>
<dbReference type="EMBL" id="SGUG01000007">
    <property type="protein sequence ID" value="MDG0862129.1"/>
    <property type="molecule type" value="Genomic_DNA"/>
</dbReference>
<dbReference type="Pfam" id="PF00990">
    <property type="entry name" value="GGDEF"/>
    <property type="match status" value="1"/>
</dbReference>
<dbReference type="InterPro" id="IPR043128">
    <property type="entry name" value="Rev_trsase/Diguanyl_cyclase"/>
</dbReference>
<feature type="domain" description="GGDEF" evidence="5">
    <location>
        <begin position="510"/>
        <end position="650"/>
    </location>
</feature>
<dbReference type="FunFam" id="3.30.70.270:FF:000001">
    <property type="entry name" value="Diguanylate cyclase domain protein"/>
    <property type="match status" value="1"/>
</dbReference>
<dbReference type="GO" id="GO:0043709">
    <property type="term" value="P:cell adhesion involved in single-species biofilm formation"/>
    <property type="evidence" value="ECO:0007669"/>
    <property type="project" value="TreeGrafter"/>
</dbReference>
<dbReference type="InterPro" id="IPR029787">
    <property type="entry name" value="Nucleotide_cyclase"/>
</dbReference>
<evidence type="ECO:0000256" key="1">
    <source>
        <dbReference type="ARBA" id="ARBA00012528"/>
    </source>
</evidence>
<keyword evidence="4" id="KW-0732">Signal</keyword>
<dbReference type="Gene3D" id="3.30.70.270">
    <property type="match status" value="1"/>
</dbReference>
<sequence length="684" mass="73950">MSQPGRFLLAVLLPVLAALASAVPVTAPDPADEDAWLADVARRAFDDPDAMLAELKQRWPAHAGPGQPREAAWLLARGRLLLAAGQADAADAVAMQLMGRADGADRSWLLRALTQERAGRSGSALAARALRGLNAHCPAGDEVRAVRELGCDFRSAWEALRIVQRDQSNRGELVGAEASTRRSLALARAGGDKYLAAQSLGLLAVVLQAQEHGDAARAELRAAEAEAQGDLLAGARVRNYAAVVERRARDFGATRSALEGALLLAEQAGAAHYAALLRSNLVDSYMHLGLLREALASGQKALPVLQRFHDREYERLLHHNLAVAHIKLRQFDVARQELARVDGYGVDPAELVPRARELRELGDTWAEAGQYKEALAAFAGERDLNARANERNRASALEELRRKYDSAAKQRDLELLARDGQLKDQQLANQQLAQKVGIAVGVLLLLSLALVAVTLLRMRRAQARLTANQSLLRAQSERDPLTDLSNRRHFLAVMEQRDRAADEPTRAEGFRGALMMVDIDHFKNVNDWHGHAAGDAVIVEVARRIRAAVRDTDLVVRWGGEEFLVFAPELPGGDLAQMAERVLRGIGAEPIATDEGPLRVTASIGFASFPLGGSAGPGLHLHWEQAVNWADMVLYKAKAEGRNRAVGIAAVDASDADLLAAVLQDFDAACLNGQVRLTLLLGPA</sequence>
<dbReference type="EC" id="2.7.7.65" evidence="1"/>
<dbReference type="InterPro" id="IPR011990">
    <property type="entry name" value="TPR-like_helical_dom_sf"/>
</dbReference>
<feature type="transmembrane region" description="Helical" evidence="3">
    <location>
        <begin position="436"/>
        <end position="456"/>
    </location>
</feature>
<feature type="signal peptide" evidence="4">
    <location>
        <begin position="1"/>
        <end position="27"/>
    </location>
</feature>
<keyword evidence="3" id="KW-0812">Transmembrane</keyword>
<dbReference type="Gene3D" id="1.25.40.10">
    <property type="entry name" value="Tetratricopeptide repeat domain"/>
    <property type="match status" value="1"/>
</dbReference>
<dbReference type="PANTHER" id="PTHR45138:SF9">
    <property type="entry name" value="DIGUANYLATE CYCLASE DGCM-RELATED"/>
    <property type="match status" value="1"/>
</dbReference>
<dbReference type="CDD" id="cd01949">
    <property type="entry name" value="GGDEF"/>
    <property type="match status" value="1"/>
</dbReference>
<evidence type="ECO:0000313" key="6">
    <source>
        <dbReference type="EMBL" id="MDG0862129.1"/>
    </source>
</evidence>
<accession>A0A9X4LFE1</accession>
<evidence type="ECO:0000256" key="4">
    <source>
        <dbReference type="SAM" id="SignalP"/>
    </source>
</evidence>
<gene>
    <name evidence="6" type="ORF">EXJ73_06535</name>
</gene>
<dbReference type="SUPFAM" id="SSF55073">
    <property type="entry name" value="Nucleotide cyclase"/>
    <property type="match status" value="1"/>
</dbReference>
<comment type="catalytic activity">
    <reaction evidence="2">
        <text>2 GTP = 3',3'-c-di-GMP + 2 diphosphate</text>
        <dbReference type="Rhea" id="RHEA:24898"/>
        <dbReference type="ChEBI" id="CHEBI:33019"/>
        <dbReference type="ChEBI" id="CHEBI:37565"/>
        <dbReference type="ChEBI" id="CHEBI:58805"/>
        <dbReference type="EC" id="2.7.7.65"/>
    </reaction>
</comment>
<dbReference type="NCBIfam" id="TIGR00254">
    <property type="entry name" value="GGDEF"/>
    <property type="match status" value="1"/>
</dbReference>
<evidence type="ECO:0000313" key="7">
    <source>
        <dbReference type="Proteomes" id="UP001152766"/>
    </source>
</evidence>
<dbReference type="SMART" id="SM00267">
    <property type="entry name" value="GGDEF"/>
    <property type="match status" value="1"/>
</dbReference>
<dbReference type="RefSeq" id="WP_268146382.1">
    <property type="nucleotide sequence ID" value="NZ_JAPPUW010000001.1"/>
</dbReference>
<dbReference type="AlphaFoldDB" id="A0A9X4LFE1"/>
<protein>
    <recommendedName>
        <fullName evidence="1">diguanylate cyclase</fullName>
        <ecNumber evidence="1">2.7.7.65</ecNumber>
    </recommendedName>
</protein>
<reference evidence="6" key="1">
    <citation type="submission" date="2019-02" db="EMBL/GenBank/DDBJ databases">
        <title>Draft genome of the type strain Pelomonas aquatica CCUG 52575T.</title>
        <authorList>
            <person name="Gomila M."/>
            <person name="Lalucat J."/>
        </authorList>
    </citation>
    <scope>NUCLEOTIDE SEQUENCE</scope>
    <source>
        <strain evidence="6">CCUG 52575</strain>
    </source>
</reference>
<dbReference type="GO" id="GO:0005886">
    <property type="term" value="C:plasma membrane"/>
    <property type="evidence" value="ECO:0007669"/>
    <property type="project" value="TreeGrafter"/>
</dbReference>
<evidence type="ECO:0000256" key="3">
    <source>
        <dbReference type="SAM" id="Phobius"/>
    </source>
</evidence>
<keyword evidence="3" id="KW-1133">Transmembrane helix</keyword>
<evidence type="ECO:0000259" key="5">
    <source>
        <dbReference type="PROSITE" id="PS50887"/>
    </source>
</evidence>
<dbReference type="InterPro" id="IPR050469">
    <property type="entry name" value="Diguanylate_Cyclase"/>
</dbReference>
<dbReference type="Proteomes" id="UP001152766">
    <property type="component" value="Unassembled WGS sequence"/>
</dbReference>
<keyword evidence="3" id="KW-0472">Membrane</keyword>
<keyword evidence="7" id="KW-1185">Reference proteome</keyword>
<dbReference type="GO" id="GO:0052621">
    <property type="term" value="F:diguanylate cyclase activity"/>
    <property type="evidence" value="ECO:0007669"/>
    <property type="project" value="UniProtKB-EC"/>
</dbReference>
<dbReference type="PROSITE" id="PS50887">
    <property type="entry name" value="GGDEF"/>
    <property type="match status" value="1"/>
</dbReference>
<proteinExistence type="predicted"/>
<dbReference type="SUPFAM" id="SSF48452">
    <property type="entry name" value="TPR-like"/>
    <property type="match status" value="1"/>
</dbReference>
<comment type="caution">
    <text evidence="6">The sequence shown here is derived from an EMBL/GenBank/DDBJ whole genome shotgun (WGS) entry which is preliminary data.</text>
</comment>
<evidence type="ECO:0000256" key="2">
    <source>
        <dbReference type="ARBA" id="ARBA00034247"/>
    </source>
</evidence>
<dbReference type="InterPro" id="IPR000160">
    <property type="entry name" value="GGDEF_dom"/>
</dbReference>
<name>A0A9X4LFE1_9BURK</name>